<evidence type="ECO:0000256" key="1">
    <source>
        <dbReference type="ARBA" id="ARBA00004127"/>
    </source>
</evidence>
<keyword evidence="3 6" id="KW-0812">Transmembrane</keyword>
<feature type="transmembrane region" description="Helical" evidence="6">
    <location>
        <begin position="298"/>
        <end position="319"/>
    </location>
</feature>
<feature type="transmembrane region" description="Helical" evidence="6">
    <location>
        <begin position="207"/>
        <end position="227"/>
    </location>
</feature>
<keyword evidence="5 6" id="KW-0472">Membrane</keyword>
<dbReference type="InterPro" id="IPR050495">
    <property type="entry name" value="ATG22/LtaA_families"/>
</dbReference>
<reference evidence="8" key="1">
    <citation type="journal article" date="2019" name="Int. J. Syst. Evol. Microbiol.">
        <title>The Global Catalogue of Microorganisms (GCM) 10K type strain sequencing project: providing services to taxonomists for standard genome sequencing and annotation.</title>
        <authorList>
            <consortium name="The Broad Institute Genomics Platform"/>
            <consortium name="The Broad Institute Genome Sequencing Center for Infectious Disease"/>
            <person name="Wu L."/>
            <person name="Ma J."/>
        </authorList>
    </citation>
    <scope>NUCLEOTIDE SEQUENCE [LARGE SCALE GENOMIC DNA]</scope>
    <source>
        <strain evidence="8">CCM 8939</strain>
    </source>
</reference>
<protein>
    <submittedName>
        <fullName evidence="7">MFS transporter</fullName>
    </submittedName>
</protein>
<feature type="transmembrane region" description="Helical" evidence="6">
    <location>
        <begin position="78"/>
        <end position="98"/>
    </location>
</feature>
<feature type="transmembrane region" description="Helical" evidence="6">
    <location>
        <begin position="416"/>
        <end position="438"/>
    </location>
</feature>
<evidence type="ECO:0000256" key="2">
    <source>
        <dbReference type="ARBA" id="ARBA00022448"/>
    </source>
</evidence>
<dbReference type="Proteomes" id="UP000645390">
    <property type="component" value="Unassembled WGS sequence"/>
</dbReference>
<dbReference type="InterPro" id="IPR036259">
    <property type="entry name" value="MFS_trans_sf"/>
</dbReference>
<feature type="transmembrane region" description="Helical" evidence="6">
    <location>
        <begin position="265"/>
        <end position="286"/>
    </location>
</feature>
<dbReference type="Gene3D" id="1.20.1250.20">
    <property type="entry name" value="MFS general substrate transporter like domains"/>
    <property type="match status" value="1"/>
</dbReference>
<dbReference type="PANTHER" id="PTHR23519:SF1">
    <property type="entry name" value="AUTOPHAGY-RELATED PROTEIN 22"/>
    <property type="match status" value="1"/>
</dbReference>
<feature type="transmembrane region" description="Helical" evidence="6">
    <location>
        <begin position="132"/>
        <end position="150"/>
    </location>
</feature>
<dbReference type="Pfam" id="PF11700">
    <property type="entry name" value="ATG22"/>
    <property type="match status" value="1"/>
</dbReference>
<evidence type="ECO:0000256" key="5">
    <source>
        <dbReference type="ARBA" id="ARBA00023136"/>
    </source>
</evidence>
<organism evidence="7 8">
    <name type="scientific">Pedobacter mendelii</name>
    <dbReference type="NCBI Taxonomy" id="1908240"/>
    <lineage>
        <taxon>Bacteria</taxon>
        <taxon>Pseudomonadati</taxon>
        <taxon>Bacteroidota</taxon>
        <taxon>Sphingobacteriia</taxon>
        <taxon>Sphingobacteriales</taxon>
        <taxon>Sphingobacteriaceae</taxon>
        <taxon>Pedobacter</taxon>
    </lineage>
</organism>
<keyword evidence="8" id="KW-1185">Reference proteome</keyword>
<name>A0ABQ2BHK1_9SPHI</name>
<dbReference type="EMBL" id="BMDJ01000005">
    <property type="protein sequence ID" value="GGI26230.1"/>
    <property type="molecule type" value="Genomic_DNA"/>
</dbReference>
<feature type="transmembrane region" description="Helical" evidence="6">
    <location>
        <begin position="390"/>
        <end position="410"/>
    </location>
</feature>
<keyword evidence="4 6" id="KW-1133">Transmembrane helix</keyword>
<evidence type="ECO:0000313" key="8">
    <source>
        <dbReference type="Proteomes" id="UP000645390"/>
    </source>
</evidence>
<feature type="transmembrane region" description="Helical" evidence="6">
    <location>
        <begin position="350"/>
        <end position="369"/>
    </location>
</feature>
<feature type="transmembrane region" description="Helical" evidence="6">
    <location>
        <begin position="110"/>
        <end position="126"/>
    </location>
</feature>
<dbReference type="SUPFAM" id="SSF103473">
    <property type="entry name" value="MFS general substrate transporter"/>
    <property type="match status" value="1"/>
</dbReference>
<evidence type="ECO:0000256" key="6">
    <source>
        <dbReference type="SAM" id="Phobius"/>
    </source>
</evidence>
<evidence type="ECO:0000313" key="7">
    <source>
        <dbReference type="EMBL" id="GGI26230.1"/>
    </source>
</evidence>
<evidence type="ECO:0000256" key="4">
    <source>
        <dbReference type="ARBA" id="ARBA00022989"/>
    </source>
</evidence>
<sequence length="449" mass="50484">MALINVIIREAKKQMIEKNNKKTIRSWAFFDWANSAYNLVITSTIFPAYYTIITTTKEHGDKVEFFGRTFVNTSLSNYALSFAYLIMSFALPILSSIADRRGNKKSFMKFFTYMGGLACMALYFFKLDTLEMSIIFFALAAMGYIGGVLFSNSYLPEIATEEHQDRVSAQGFSYGYIGSVVLQLVCFLFVLKPEWFGIVDASFPPRLSFLLVGVWWIAFSQIPFSVLPNGKPQTDKVSTNIIKDGFSELAKVWEQLKQIKKLKGFLLSFFFYSMGVQTIMLAAAGFAEKTLKLGTAKLIAVILIIQLVAIPGALLMSFLAKKWGNVNVLMMVVVIWIGCCVYGYNITNEYQFYSLAAIVGLIMGGIQSLSRSTYSKYLPQNTLDSTSFFSFYDVTEKLAIVIGLFSFAYIEDLTGNIRFSIIALASFFIVGLVFLALLKKTERKELVKL</sequence>
<gene>
    <name evidence="7" type="ORF">GCM10008119_21620</name>
</gene>
<proteinExistence type="predicted"/>
<dbReference type="InterPro" id="IPR024671">
    <property type="entry name" value="Atg22-like"/>
</dbReference>
<evidence type="ECO:0000256" key="3">
    <source>
        <dbReference type="ARBA" id="ARBA00022692"/>
    </source>
</evidence>
<feature type="transmembrane region" description="Helical" evidence="6">
    <location>
        <begin position="326"/>
        <end position="344"/>
    </location>
</feature>
<comment type="caution">
    <text evidence="7">The sequence shown here is derived from an EMBL/GenBank/DDBJ whole genome shotgun (WGS) entry which is preliminary data.</text>
</comment>
<keyword evidence="2" id="KW-0813">Transport</keyword>
<comment type="subcellular location">
    <subcellularLocation>
        <location evidence="1">Endomembrane system</location>
        <topology evidence="1">Multi-pass membrane protein</topology>
    </subcellularLocation>
</comment>
<feature type="transmembrane region" description="Helical" evidence="6">
    <location>
        <begin position="171"/>
        <end position="191"/>
    </location>
</feature>
<accession>A0ABQ2BHK1</accession>
<dbReference type="PANTHER" id="PTHR23519">
    <property type="entry name" value="AUTOPHAGY-RELATED PROTEIN 22"/>
    <property type="match status" value="1"/>
</dbReference>